<evidence type="ECO:0000256" key="3">
    <source>
        <dbReference type="RuleBase" id="RU000363"/>
    </source>
</evidence>
<comment type="similarity">
    <text evidence="1 3">Belongs to the short-chain dehydrogenases/reductases (SDR) family.</text>
</comment>
<protein>
    <submittedName>
        <fullName evidence="4">SDR family NAD(P)-dependent oxidoreductase</fullName>
    </submittedName>
</protein>
<dbReference type="PANTHER" id="PTHR44169:SF6">
    <property type="entry name" value="NADPH-DEPENDENT 1-ACYLDIHYDROXYACETONE PHOSPHATE REDUCTASE"/>
    <property type="match status" value="1"/>
</dbReference>
<dbReference type="InterPro" id="IPR002347">
    <property type="entry name" value="SDR_fam"/>
</dbReference>
<comment type="caution">
    <text evidence="4">The sequence shown here is derived from an EMBL/GenBank/DDBJ whole genome shotgun (WGS) entry which is preliminary data.</text>
</comment>
<accession>A0ABU9YEF7</accession>
<organism evidence="4 5">
    <name type="scientific">Tistrella arctica</name>
    <dbReference type="NCBI Taxonomy" id="3133430"/>
    <lineage>
        <taxon>Bacteria</taxon>
        <taxon>Pseudomonadati</taxon>
        <taxon>Pseudomonadota</taxon>
        <taxon>Alphaproteobacteria</taxon>
        <taxon>Geminicoccales</taxon>
        <taxon>Geminicoccaceae</taxon>
        <taxon>Tistrella</taxon>
    </lineage>
</organism>
<evidence type="ECO:0000256" key="1">
    <source>
        <dbReference type="ARBA" id="ARBA00006484"/>
    </source>
</evidence>
<name>A0ABU9YEF7_9PROT</name>
<keyword evidence="5" id="KW-1185">Reference proteome</keyword>
<dbReference type="Pfam" id="PF00106">
    <property type="entry name" value="adh_short"/>
    <property type="match status" value="1"/>
</dbReference>
<evidence type="ECO:0000313" key="5">
    <source>
        <dbReference type="Proteomes" id="UP001413721"/>
    </source>
</evidence>
<reference evidence="4 5" key="1">
    <citation type="submission" date="2024-03" db="EMBL/GenBank/DDBJ databases">
        <title>High-quality draft genome sequencing of Tistrella sp. BH-R2-4.</title>
        <authorList>
            <person name="Dong C."/>
        </authorList>
    </citation>
    <scope>NUCLEOTIDE SEQUENCE [LARGE SCALE GENOMIC DNA]</scope>
    <source>
        <strain evidence="4 5">BH-R2-4</strain>
    </source>
</reference>
<dbReference type="Proteomes" id="UP001413721">
    <property type="component" value="Unassembled WGS sequence"/>
</dbReference>
<proteinExistence type="inferred from homology"/>
<dbReference type="PANTHER" id="PTHR44169">
    <property type="entry name" value="NADPH-DEPENDENT 1-ACYLDIHYDROXYACETONE PHOSPHATE REDUCTASE"/>
    <property type="match status" value="1"/>
</dbReference>
<evidence type="ECO:0000313" key="4">
    <source>
        <dbReference type="EMBL" id="MEN2987184.1"/>
    </source>
</evidence>
<dbReference type="EMBL" id="JBBKTW010000001">
    <property type="protein sequence ID" value="MEN2987184.1"/>
    <property type="molecule type" value="Genomic_DNA"/>
</dbReference>
<gene>
    <name evidence="4" type="ORF">WG926_02640</name>
</gene>
<dbReference type="PRINTS" id="PR00081">
    <property type="entry name" value="GDHRDH"/>
</dbReference>
<sequence>MKTTGSTILITGGGTGIGEALAHRFHDLGNTVIIAGRRMETLVQVIGDRPNIHALTLDMDDAASVAAFAKTLVADFPGVNVLFNNAGIMRMEGPLDTYRDLSDAEASVTTNLLGPIRVTNALVEHLGRQPDAVIVNVSSGLAFVPLVIAPTYSAIKAAIHNYTESLRAVLKGRIEVVELVPPAVQTDLTPGQKTNARFMPLNAFADQVIALFQKTPTPREILVDGVDFMRNAETEGRFDDTLAAINPFLNK</sequence>
<dbReference type="RefSeq" id="WP_345931460.1">
    <property type="nucleotide sequence ID" value="NZ_JBBKTV010000001.1"/>
</dbReference>
<evidence type="ECO:0000256" key="2">
    <source>
        <dbReference type="ARBA" id="ARBA00023002"/>
    </source>
</evidence>
<dbReference type="Gene3D" id="3.40.50.720">
    <property type="entry name" value="NAD(P)-binding Rossmann-like Domain"/>
    <property type="match status" value="1"/>
</dbReference>
<dbReference type="SUPFAM" id="SSF51735">
    <property type="entry name" value="NAD(P)-binding Rossmann-fold domains"/>
    <property type="match status" value="1"/>
</dbReference>
<dbReference type="InterPro" id="IPR036291">
    <property type="entry name" value="NAD(P)-bd_dom_sf"/>
</dbReference>
<dbReference type="PRINTS" id="PR00080">
    <property type="entry name" value="SDRFAMILY"/>
</dbReference>
<keyword evidence="2" id="KW-0560">Oxidoreductase</keyword>